<sequence length="177" mass="20302">MKEVRFLPAIVVWHDDSTYEYFSLQQDDNQTSSDVPSKPIDLEKLFTPASDSGEITPSRNRKMYSSSSFYSSNLHPTLEDQVDLARKISHSLSDISNQQSKGQSMYVNRKKKSVKWIHEEALKRLCLGENRRRKERGRKLESRELSERRKVLVEVWQAEWPSAAVPGLSAGCAKWGG</sequence>
<accession>A0A7R9F2Z5</accession>
<protein>
    <submittedName>
        <fullName evidence="1">Uncharacterized protein</fullName>
    </submittedName>
</protein>
<evidence type="ECO:0000313" key="1">
    <source>
        <dbReference type="EMBL" id="CAD7446039.1"/>
    </source>
</evidence>
<gene>
    <name evidence="1" type="ORF">TBIB3V08_LOCUS8379</name>
</gene>
<dbReference type="EMBL" id="OD567699">
    <property type="protein sequence ID" value="CAD7446039.1"/>
    <property type="molecule type" value="Genomic_DNA"/>
</dbReference>
<organism evidence="1">
    <name type="scientific">Timema bartmani</name>
    <dbReference type="NCBI Taxonomy" id="61472"/>
    <lineage>
        <taxon>Eukaryota</taxon>
        <taxon>Metazoa</taxon>
        <taxon>Ecdysozoa</taxon>
        <taxon>Arthropoda</taxon>
        <taxon>Hexapoda</taxon>
        <taxon>Insecta</taxon>
        <taxon>Pterygota</taxon>
        <taxon>Neoptera</taxon>
        <taxon>Polyneoptera</taxon>
        <taxon>Phasmatodea</taxon>
        <taxon>Timematodea</taxon>
        <taxon>Timematoidea</taxon>
        <taxon>Timematidae</taxon>
        <taxon>Timema</taxon>
    </lineage>
</organism>
<proteinExistence type="predicted"/>
<reference evidence="1" key="1">
    <citation type="submission" date="2020-11" db="EMBL/GenBank/DDBJ databases">
        <authorList>
            <person name="Tran Van P."/>
        </authorList>
    </citation>
    <scope>NUCLEOTIDE SEQUENCE</scope>
</reference>
<name>A0A7R9F2Z5_9NEOP</name>
<dbReference type="AlphaFoldDB" id="A0A7R9F2Z5"/>